<proteinExistence type="predicted"/>
<organism evidence="1 2">
    <name type="scientific">Spirosoma fluviale</name>
    <dbReference type="NCBI Taxonomy" id="1597977"/>
    <lineage>
        <taxon>Bacteria</taxon>
        <taxon>Pseudomonadati</taxon>
        <taxon>Bacteroidota</taxon>
        <taxon>Cytophagia</taxon>
        <taxon>Cytophagales</taxon>
        <taxon>Cytophagaceae</taxon>
        <taxon>Spirosoma</taxon>
    </lineage>
</organism>
<evidence type="ECO:0000313" key="1">
    <source>
        <dbReference type="EMBL" id="SOD82309.1"/>
    </source>
</evidence>
<gene>
    <name evidence="1" type="ORF">SAMN06269250_2094</name>
</gene>
<sequence length="308" mass="35107">MLPYFPFGQQFNDKMGTLSLSENEPLVELDEHYITETTLKKQLLAVLPAYYYQSLPGFELAQWEVLEAILTNLSQSDPSRFSLRKEGSRWHWANNRLHEQTSFTFGDAGSLAMEPLNWMGRQVQEDLLLLAGPEASLVAGQLCFGNGWCLDEKIGLPFWQIHAPITPIVEPMIRAAQKLMERLPAGRPVWRLNWSVKVTDQLDMTSRHTPALEKLLTELAPGLTRDTIGENLYVRIERQTLTRLPRSGAILFGIHTYQNRLSDEISERPDAAERLANVFKTTPQAMLDYKGLTPFMPALLTYLARYKS</sequence>
<accession>A0A286FH38</accession>
<dbReference type="InterPro" id="IPR021848">
    <property type="entry name" value="HODM_asu-like"/>
</dbReference>
<protein>
    <recommendedName>
        <fullName evidence="3">DUF3445 domain-containing protein</fullName>
    </recommendedName>
</protein>
<evidence type="ECO:0000313" key="2">
    <source>
        <dbReference type="Proteomes" id="UP000219452"/>
    </source>
</evidence>
<reference evidence="2" key="1">
    <citation type="submission" date="2017-09" db="EMBL/GenBank/DDBJ databases">
        <authorList>
            <person name="Varghese N."/>
            <person name="Submissions S."/>
        </authorList>
    </citation>
    <scope>NUCLEOTIDE SEQUENCE [LARGE SCALE GENOMIC DNA]</scope>
    <source>
        <strain evidence="2">DSM 29961</strain>
    </source>
</reference>
<name>A0A286FH38_9BACT</name>
<dbReference type="Proteomes" id="UP000219452">
    <property type="component" value="Unassembled WGS sequence"/>
</dbReference>
<dbReference type="AlphaFoldDB" id="A0A286FH38"/>
<dbReference type="EMBL" id="OCNH01000001">
    <property type="protein sequence ID" value="SOD82309.1"/>
    <property type="molecule type" value="Genomic_DNA"/>
</dbReference>
<dbReference type="Pfam" id="PF11927">
    <property type="entry name" value="HODM_asu-like"/>
    <property type="match status" value="1"/>
</dbReference>
<evidence type="ECO:0008006" key="3">
    <source>
        <dbReference type="Google" id="ProtNLM"/>
    </source>
</evidence>
<dbReference type="RefSeq" id="WP_097125651.1">
    <property type="nucleotide sequence ID" value="NZ_OCNH01000001.1"/>
</dbReference>
<dbReference type="OrthoDB" id="5242510at2"/>
<keyword evidence="2" id="KW-1185">Reference proteome</keyword>